<feature type="domain" description="Cytochrome c" evidence="6">
    <location>
        <begin position="41"/>
        <end position="130"/>
    </location>
</feature>
<dbReference type="SUPFAM" id="SSF46626">
    <property type="entry name" value="Cytochrome c"/>
    <property type="match status" value="1"/>
</dbReference>
<sequence>MDLKKALVLIPLITFFTITALQAQTKKHKAAGKQSSAALKASMAAGAPIFAENCAACHQADGMGIPSMNPPLAKTTFVLGDKVKLIKIILNGFSDDVDINGQRYSNTMAAHDFLKDQEIADLLTYIRNSFGNKASAVSAAQVKAVRAAK</sequence>
<dbReference type="GO" id="GO:0009055">
    <property type="term" value="F:electron transfer activity"/>
    <property type="evidence" value="ECO:0007669"/>
    <property type="project" value="InterPro"/>
</dbReference>
<dbReference type="OrthoDB" id="9811395at2"/>
<organism evidence="7 8">
    <name type="scientific">Mucilaginibacter ginsenosidivorax</name>
    <dbReference type="NCBI Taxonomy" id="862126"/>
    <lineage>
        <taxon>Bacteria</taxon>
        <taxon>Pseudomonadati</taxon>
        <taxon>Bacteroidota</taxon>
        <taxon>Sphingobacteriia</taxon>
        <taxon>Sphingobacteriales</taxon>
        <taxon>Sphingobacteriaceae</taxon>
        <taxon>Mucilaginibacter</taxon>
    </lineage>
</organism>
<dbReference type="PANTHER" id="PTHR35008">
    <property type="entry name" value="BLL4482 PROTEIN-RELATED"/>
    <property type="match status" value="1"/>
</dbReference>
<keyword evidence="8" id="KW-1185">Reference proteome</keyword>
<accession>A0A5B8WA33</accession>
<dbReference type="Pfam" id="PF00034">
    <property type="entry name" value="Cytochrom_C"/>
    <property type="match status" value="1"/>
</dbReference>
<dbReference type="KEGG" id="mgk:FSB76_25600"/>
<proteinExistence type="predicted"/>
<keyword evidence="3 4" id="KW-0408">Iron</keyword>
<dbReference type="GO" id="GO:0020037">
    <property type="term" value="F:heme binding"/>
    <property type="evidence" value="ECO:0007669"/>
    <property type="project" value="InterPro"/>
</dbReference>
<dbReference type="InterPro" id="IPR036909">
    <property type="entry name" value="Cyt_c-like_dom_sf"/>
</dbReference>
<dbReference type="GO" id="GO:0046872">
    <property type="term" value="F:metal ion binding"/>
    <property type="evidence" value="ECO:0007669"/>
    <property type="project" value="UniProtKB-KW"/>
</dbReference>
<evidence type="ECO:0000256" key="1">
    <source>
        <dbReference type="ARBA" id="ARBA00022617"/>
    </source>
</evidence>
<feature type="chain" id="PRO_5022800257" evidence="5">
    <location>
        <begin position="24"/>
        <end position="149"/>
    </location>
</feature>
<evidence type="ECO:0000313" key="7">
    <source>
        <dbReference type="EMBL" id="QEC80603.1"/>
    </source>
</evidence>
<protein>
    <submittedName>
        <fullName evidence="7">Cytochrome c</fullName>
    </submittedName>
</protein>
<evidence type="ECO:0000256" key="2">
    <source>
        <dbReference type="ARBA" id="ARBA00022723"/>
    </source>
</evidence>
<evidence type="ECO:0000259" key="6">
    <source>
        <dbReference type="PROSITE" id="PS51007"/>
    </source>
</evidence>
<keyword evidence="1 4" id="KW-0349">Heme</keyword>
<gene>
    <name evidence="7" type="ORF">FSB76_25600</name>
</gene>
<keyword evidence="2 4" id="KW-0479">Metal-binding</keyword>
<keyword evidence="5" id="KW-0732">Signal</keyword>
<dbReference type="PROSITE" id="PS51007">
    <property type="entry name" value="CYTC"/>
    <property type="match status" value="1"/>
</dbReference>
<dbReference type="Gene3D" id="1.10.760.10">
    <property type="entry name" value="Cytochrome c-like domain"/>
    <property type="match status" value="1"/>
</dbReference>
<evidence type="ECO:0000256" key="5">
    <source>
        <dbReference type="SAM" id="SignalP"/>
    </source>
</evidence>
<feature type="signal peptide" evidence="5">
    <location>
        <begin position="1"/>
        <end position="23"/>
    </location>
</feature>
<evidence type="ECO:0000313" key="8">
    <source>
        <dbReference type="Proteomes" id="UP000321362"/>
    </source>
</evidence>
<name>A0A5B8WA33_9SPHI</name>
<dbReference type="InterPro" id="IPR051459">
    <property type="entry name" value="Cytochrome_c-type_DH"/>
</dbReference>
<reference evidence="7 8" key="1">
    <citation type="journal article" date="2013" name="J. Microbiol.">
        <title>Mucilaginibacter ginsenosidivorax sp. nov., with ginsenoside converting activity isolated from sediment.</title>
        <authorList>
            <person name="Kim J.K."/>
            <person name="Choi T.E."/>
            <person name="Liu Q.M."/>
            <person name="Park H.Y."/>
            <person name="Yi T.H."/>
            <person name="Yoon M.H."/>
            <person name="Kim S.C."/>
            <person name="Im W.T."/>
        </authorList>
    </citation>
    <scope>NUCLEOTIDE SEQUENCE [LARGE SCALE GENOMIC DNA]</scope>
    <source>
        <strain evidence="7 8">KHI28</strain>
    </source>
</reference>
<evidence type="ECO:0000256" key="3">
    <source>
        <dbReference type="ARBA" id="ARBA00023004"/>
    </source>
</evidence>
<dbReference type="PANTHER" id="PTHR35008:SF8">
    <property type="entry name" value="ALCOHOL DEHYDROGENASE CYTOCHROME C SUBUNIT"/>
    <property type="match status" value="1"/>
</dbReference>
<dbReference type="Proteomes" id="UP000321362">
    <property type="component" value="Chromosome"/>
</dbReference>
<dbReference type="EMBL" id="CP042437">
    <property type="protein sequence ID" value="QEC80603.1"/>
    <property type="molecule type" value="Genomic_DNA"/>
</dbReference>
<dbReference type="InterPro" id="IPR009056">
    <property type="entry name" value="Cyt_c-like_dom"/>
</dbReference>
<evidence type="ECO:0000256" key="4">
    <source>
        <dbReference type="PROSITE-ProRule" id="PRU00433"/>
    </source>
</evidence>
<dbReference type="AlphaFoldDB" id="A0A5B8WA33"/>